<dbReference type="Pfam" id="PF12770">
    <property type="entry name" value="CHAT"/>
    <property type="match status" value="1"/>
</dbReference>
<feature type="domain" description="CHAT" evidence="1">
    <location>
        <begin position="599"/>
        <end position="834"/>
    </location>
</feature>
<accession>A0A2R7YU29</accession>
<gene>
    <name evidence="2" type="ORF">C7S10_17305</name>
</gene>
<reference evidence="2 3" key="1">
    <citation type="submission" date="2018-03" db="EMBL/GenBank/DDBJ databases">
        <authorList>
            <person name="Keele B.F."/>
        </authorList>
    </citation>
    <scope>NUCLEOTIDE SEQUENCE [LARGE SCALE GENOMIC DNA]</scope>
    <source>
        <strain evidence="2 3">IB-3</strain>
    </source>
</reference>
<sequence>MSGEELLSLVPVDPDRAAAIASERIGGTTDPVQLSYAHQALGILLRDGGDIDLAVTHLRTARRLSAGADPDREADVRATLGVALALRGRSAAALRELDGAADQATVDGAVRPKVLMRRAHVLAYLGRHADAVADLQEAVPSFHRAGDEVWEARALNLRAFVELLRGGFSRAERDLRAADELFTRQGQRLERHHVRHNLALIRFFRGDVPGSLAAFARLSADYTAHDQPQVELALDRARVLLTAGLSDEAVAALESAAAWTESRPRSRAELLVMRASARLGQGKPDLALDDARAARALFVRQERDWWRIRADLVALQARIELGRGSRRAAVALAGSLADDRTEDRVLAQLLAGRELAATDPAGASTYLSKAALGRHRGTPLSRSTAWLAHALDLEVRGRPRVLQAVGHGLDALAEHRATLGSPELRAMTAIHSSDLSTLAVRHALRRGPRALVEWADRGRAASLSEPVPAPTDPVVDDHLAAIRGLSHRIGEETDPDVVAALVRERSQRERAVRLAWAATSGAGGRTATVGADELVERLDDRVLVELVNVDERLYAVVVRDGRWRTIDVGPLAAAQKAVDRALYGLRSATRGRPIDLAPLAARLESALLGSVVRLLPPDRPVVVSPPTGLLSAPWGLLPSLHQRPVAITPSATAWARARAASSSSSRAVFVAGPGLPSGGGEVAPLAGGATTVVGEEATVPRVLSLLDGAGLVHIAAHGSFRSESPMFSSLTLADGPLTVGDIHRLAEPPHRIVLPACRSGVVAAIGSGGGQDVIGFASALLTQGTAGVIASIADVDDAATVAVMLDLHAGLARGERLDEALASARRAAADEPVRHATAVLFAAMGAA</sequence>
<dbReference type="InterPro" id="IPR011990">
    <property type="entry name" value="TPR-like_helical_dom_sf"/>
</dbReference>
<keyword evidence="3" id="KW-1185">Reference proteome</keyword>
<dbReference type="Proteomes" id="UP000244867">
    <property type="component" value="Unassembled WGS sequence"/>
</dbReference>
<dbReference type="InterPro" id="IPR024983">
    <property type="entry name" value="CHAT_dom"/>
</dbReference>
<dbReference type="SUPFAM" id="SSF48452">
    <property type="entry name" value="TPR-like"/>
    <property type="match status" value="2"/>
</dbReference>
<comment type="caution">
    <text evidence="2">The sequence shown here is derived from an EMBL/GenBank/DDBJ whole genome shotgun (WGS) entry which is preliminary data.</text>
</comment>
<evidence type="ECO:0000313" key="2">
    <source>
        <dbReference type="EMBL" id="PUA79824.1"/>
    </source>
</evidence>
<organism evidence="2 3">
    <name type="scientific">Nocardioides currus</name>
    <dbReference type="NCBI Taxonomy" id="2133958"/>
    <lineage>
        <taxon>Bacteria</taxon>
        <taxon>Bacillati</taxon>
        <taxon>Actinomycetota</taxon>
        <taxon>Actinomycetes</taxon>
        <taxon>Propionibacteriales</taxon>
        <taxon>Nocardioidaceae</taxon>
        <taxon>Nocardioides</taxon>
    </lineage>
</organism>
<dbReference type="AlphaFoldDB" id="A0A2R7YU29"/>
<name>A0A2R7YU29_9ACTN</name>
<protein>
    <submittedName>
        <fullName evidence="2">CHAT domain-containing protein</fullName>
    </submittedName>
</protein>
<dbReference type="InterPro" id="IPR019734">
    <property type="entry name" value="TPR_rpt"/>
</dbReference>
<dbReference type="EMBL" id="PYXZ01000008">
    <property type="protein sequence ID" value="PUA79824.1"/>
    <property type="molecule type" value="Genomic_DNA"/>
</dbReference>
<evidence type="ECO:0000313" key="3">
    <source>
        <dbReference type="Proteomes" id="UP000244867"/>
    </source>
</evidence>
<dbReference type="SMART" id="SM00028">
    <property type="entry name" value="TPR"/>
    <property type="match status" value="4"/>
</dbReference>
<dbReference type="Gene3D" id="1.25.40.10">
    <property type="entry name" value="Tetratricopeptide repeat domain"/>
    <property type="match status" value="2"/>
</dbReference>
<proteinExistence type="predicted"/>
<evidence type="ECO:0000259" key="1">
    <source>
        <dbReference type="Pfam" id="PF12770"/>
    </source>
</evidence>